<sequence>MSKNLKELAARNAHRLGKAALIAGAVVSGTAMAAGGTDYSSIGAGVDSSTVVAGLLAMGAILIGPGFAKWATKKVAGFFG</sequence>
<feature type="chain" id="PRO_5020772230" description="Virion coat protein B" evidence="2">
    <location>
        <begin position="34"/>
        <end position="80"/>
    </location>
</feature>
<protein>
    <recommendedName>
        <fullName evidence="5">Virion coat protein B</fullName>
    </recommendedName>
</protein>
<feature type="transmembrane region" description="Helical" evidence="1">
    <location>
        <begin position="49"/>
        <end position="68"/>
    </location>
</feature>
<evidence type="ECO:0008006" key="5">
    <source>
        <dbReference type="Google" id="ProtNLM"/>
    </source>
</evidence>
<organism evidence="3 4">
    <name type="scientific">Luteibacter rhizovicinus</name>
    <dbReference type="NCBI Taxonomy" id="242606"/>
    <lineage>
        <taxon>Bacteria</taxon>
        <taxon>Pseudomonadati</taxon>
        <taxon>Pseudomonadota</taxon>
        <taxon>Gammaproteobacteria</taxon>
        <taxon>Lysobacterales</taxon>
        <taxon>Rhodanobacteraceae</taxon>
        <taxon>Luteibacter</taxon>
    </lineage>
</organism>
<keyword evidence="4" id="KW-1185">Reference proteome</keyword>
<accession>A0A4R3YYK7</accession>
<dbReference type="InterPro" id="IPR057886">
    <property type="entry name" value="Inovirus_capsid"/>
</dbReference>
<evidence type="ECO:0000256" key="2">
    <source>
        <dbReference type="SAM" id="SignalP"/>
    </source>
</evidence>
<dbReference type="OrthoDB" id="9990183at2"/>
<proteinExistence type="predicted"/>
<evidence type="ECO:0000313" key="3">
    <source>
        <dbReference type="EMBL" id="TCV97740.1"/>
    </source>
</evidence>
<keyword evidence="1" id="KW-0472">Membrane</keyword>
<feature type="signal peptide" evidence="2">
    <location>
        <begin position="1"/>
        <end position="33"/>
    </location>
</feature>
<dbReference type="EMBL" id="SMCS01000001">
    <property type="protein sequence ID" value="TCV97740.1"/>
    <property type="molecule type" value="Genomic_DNA"/>
</dbReference>
<reference evidence="3 4" key="1">
    <citation type="submission" date="2019-03" db="EMBL/GenBank/DDBJ databases">
        <title>Above-ground endophytic microbial communities from plants in different locations in the United States.</title>
        <authorList>
            <person name="Frank C."/>
        </authorList>
    </citation>
    <scope>NUCLEOTIDE SEQUENCE [LARGE SCALE GENOMIC DNA]</scope>
    <source>
        <strain evidence="3 4">LP_13_YM</strain>
    </source>
</reference>
<dbReference type="Proteomes" id="UP000295645">
    <property type="component" value="Unassembled WGS sequence"/>
</dbReference>
<keyword evidence="1" id="KW-0812">Transmembrane</keyword>
<dbReference type="AlphaFoldDB" id="A0A4R3YYK7"/>
<keyword evidence="2" id="KW-0732">Signal</keyword>
<name>A0A4R3YYK7_9GAMM</name>
<evidence type="ECO:0000256" key="1">
    <source>
        <dbReference type="SAM" id="Phobius"/>
    </source>
</evidence>
<evidence type="ECO:0000313" key="4">
    <source>
        <dbReference type="Proteomes" id="UP000295645"/>
    </source>
</evidence>
<dbReference type="Pfam" id="PF25631">
    <property type="entry name" value="Inovirus_capsid"/>
    <property type="match status" value="1"/>
</dbReference>
<dbReference type="RefSeq" id="WP_132141772.1">
    <property type="nucleotide sequence ID" value="NZ_SMCS01000001.1"/>
</dbReference>
<keyword evidence="1" id="KW-1133">Transmembrane helix</keyword>
<gene>
    <name evidence="3" type="ORF">EC912_101757</name>
</gene>
<comment type="caution">
    <text evidence="3">The sequence shown here is derived from an EMBL/GenBank/DDBJ whole genome shotgun (WGS) entry which is preliminary data.</text>
</comment>